<evidence type="ECO:0000259" key="12">
    <source>
        <dbReference type="PROSITE" id="PS51674"/>
    </source>
</evidence>
<dbReference type="Proteomes" id="UP001595824">
    <property type="component" value="Unassembled WGS sequence"/>
</dbReference>
<evidence type="ECO:0000256" key="7">
    <source>
        <dbReference type="ARBA" id="ARBA00023015"/>
    </source>
</evidence>
<evidence type="ECO:0000313" key="14">
    <source>
        <dbReference type="Proteomes" id="UP001595824"/>
    </source>
</evidence>
<keyword evidence="7 11" id="KW-0805">Transcription regulation</keyword>
<evidence type="ECO:0000256" key="5">
    <source>
        <dbReference type="ARBA" id="ARBA00023004"/>
    </source>
</evidence>
<keyword evidence="11" id="KW-0963">Cytoplasm</keyword>
<keyword evidence="5 11" id="KW-0408">Iron</keyword>
<feature type="domain" description="4Fe-4S Wbl-type" evidence="12">
    <location>
        <begin position="4"/>
        <end position="59"/>
    </location>
</feature>
<dbReference type="PANTHER" id="PTHR38839:SF7">
    <property type="entry name" value="TRANSCRIPTIONAL REGULATOR WHIB4"/>
    <property type="match status" value="1"/>
</dbReference>
<comment type="cofactor">
    <cofactor evidence="11">
        <name>[4Fe-4S] cluster</name>
        <dbReference type="ChEBI" id="CHEBI:49883"/>
    </cofactor>
    <text evidence="11">Binds 1 [4Fe-4S] cluster per subunit. Following nitrosylation of the [4Fe-4S] cluster binds 1 [4Fe-8(NO)] cluster per subunit.</text>
</comment>
<name>A0ABV8TJJ6_9ACTN</name>
<dbReference type="HAMAP" id="MF_01479">
    <property type="entry name" value="WhiB"/>
    <property type="match status" value="1"/>
</dbReference>
<dbReference type="RefSeq" id="WP_051115920.1">
    <property type="nucleotide sequence ID" value="NZ_JBHSDP010000024.1"/>
</dbReference>
<evidence type="ECO:0000256" key="4">
    <source>
        <dbReference type="ARBA" id="ARBA00022723"/>
    </source>
</evidence>
<comment type="PTM">
    <text evidence="11">Upon Fe-S cluster removal intramolecular disulfide bonds are formed.</text>
</comment>
<protein>
    <recommendedName>
        <fullName evidence="11">Transcriptional regulator WhiB</fullName>
    </recommendedName>
</protein>
<feature type="binding site" evidence="11">
    <location>
        <position position="29"/>
    </location>
    <ligand>
        <name>[4Fe-4S] cluster</name>
        <dbReference type="ChEBI" id="CHEBI:49883"/>
    </ligand>
</feature>
<gene>
    <name evidence="11" type="primary">whiB</name>
    <name evidence="13" type="ORF">ACFPC0_24235</name>
</gene>
<dbReference type="InterPro" id="IPR034768">
    <property type="entry name" value="4FE4S_WBL"/>
</dbReference>
<keyword evidence="6 11" id="KW-0411">Iron-sulfur</keyword>
<feature type="binding site" evidence="11">
    <location>
        <position position="5"/>
    </location>
    <ligand>
        <name>[4Fe-4S] cluster</name>
        <dbReference type="ChEBI" id="CHEBI:49883"/>
    </ligand>
</feature>
<organism evidence="13 14">
    <name type="scientific">Streptomyces andamanensis</name>
    <dbReference type="NCBI Taxonomy" id="1565035"/>
    <lineage>
        <taxon>Bacteria</taxon>
        <taxon>Bacillati</taxon>
        <taxon>Actinomycetota</taxon>
        <taxon>Actinomycetes</taxon>
        <taxon>Kitasatosporales</taxon>
        <taxon>Streptomycetaceae</taxon>
        <taxon>Streptomyces</taxon>
    </lineage>
</organism>
<dbReference type="PANTHER" id="PTHR38839">
    <property type="entry name" value="TRANSCRIPTIONAL REGULATOR WHID-RELATED"/>
    <property type="match status" value="1"/>
</dbReference>
<evidence type="ECO:0000313" key="13">
    <source>
        <dbReference type="EMBL" id="MFC4330840.1"/>
    </source>
</evidence>
<dbReference type="PROSITE" id="PS51674">
    <property type="entry name" value="4FE4S_WBL"/>
    <property type="match status" value="1"/>
</dbReference>
<evidence type="ECO:0000256" key="6">
    <source>
        <dbReference type="ARBA" id="ARBA00023014"/>
    </source>
</evidence>
<feature type="binding site" evidence="11">
    <location>
        <position position="35"/>
    </location>
    <ligand>
        <name>[4Fe-4S] cluster</name>
        <dbReference type="ChEBI" id="CHEBI:49883"/>
    </ligand>
</feature>
<keyword evidence="9 11" id="KW-1015">Disulfide bond</keyword>
<comment type="similarity">
    <text evidence="2 11">Belongs to the WhiB family.</text>
</comment>
<evidence type="ECO:0000256" key="2">
    <source>
        <dbReference type="ARBA" id="ARBA00006597"/>
    </source>
</evidence>
<keyword evidence="3 11" id="KW-0004">4Fe-4S</keyword>
<dbReference type="Pfam" id="PF02467">
    <property type="entry name" value="Whib"/>
    <property type="match status" value="1"/>
</dbReference>
<keyword evidence="8 11" id="KW-0238">DNA-binding</keyword>
<evidence type="ECO:0000256" key="11">
    <source>
        <dbReference type="HAMAP-Rule" id="MF_01479"/>
    </source>
</evidence>
<evidence type="ECO:0000256" key="10">
    <source>
        <dbReference type="ARBA" id="ARBA00023163"/>
    </source>
</evidence>
<comment type="PTM">
    <text evidence="11">The Fe-S cluster can be nitrosylated by nitric oxide (NO).</text>
</comment>
<keyword evidence="4 11" id="KW-0479">Metal-binding</keyword>
<sequence>MRGACRRNAEQMFAEGAAQNGAKSVCYRCPVRMECLSYALDQRMEYGVWGGMTERERRALLRRHPGVSSWRQVLEKAYAGHEAAEREAAARDIAARLEHRGPEAA</sequence>
<comment type="caution">
    <text evidence="13">The sequence shown here is derived from an EMBL/GenBank/DDBJ whole genome shotgun (WGS) entry which is preliminary data.</text>
</comment>
<comment type="subcellular location">
    <subcellularLocation>
        <location evidence="1 11">Cytoplasm</location>
    </subcellularLocation>
</comment>
<dbReference type="InterPro" id="IPR003482">
    <property type="entry name" value="Whib"/>
</dbReference>
<dbReference type="EMBL" id="JBHSDP010000024">
    <property type="protein sequence ID" value="MFC4330840.1"/>
    <property type="molecule type" value="Genomic_DNA"/>
</dbReference>
<feature type="binding site" evidence="11">
    <location>
        <position position="26"/>
    </location>
    <ligand>
        <name>[4Fe-4S] cluster</name>
        <dbReference type="ChEBI" id="CHEBI:49883"/>
    </ligand>
</feature>
<evidence type="ECO:0000256" key="1">
    <source>
        <dbReference type="ARBA" id="ARBA00004496"/>
    </source>
</evidence>
<keyword evidence="14" id="KW-1185">Reference proteome</keyword>
<reference evidence="14" key="1">
    <citation type="journal article" date="2019" name="Int. J. Syst. Evol. Microbiol.">
        <title>The Global Catalogue of Microorganisms (GCM) 10K type strain sequencing project: providing services to taxonomists for standard genome sequencing and annotation.</title>
        <authorList>
            <consortium name="The Broad Institute Genomics Platform"/>
            <consortium name="The Broad Institute Genome Sequencing Center for Infectious Disease"/>
            <person name="Wu L."/>
            <person name="Ma J."/>
        </authorList>
    </citation>
    <scope>NUCLEOTIDE SEQUENCE [LARGE SCALE GENOMIC DNA]</scope>
    <source>
        <strain evidence="14">PCU 347</strain>
    </source>
</reference>
<evidence type="ECO:0000256" key="8">
    <source>
        <dbReference type="ARBA" id="ARBA00023125"/>
    </source>
</evidence>
<evidence type="ECO:0000256" key="9">
    <source>
        <dbReference type="ARBA" id="ARBA00023157"/>
    </source>
</evidence>
<evidence type="ECO:0000256" key="3">
    <source>
        <dbReference type="ARBA" id="ARBA00022485"/>
    </source>
</evidence>
<proteinExistence type="inferred from homology"/>
<comment type="function">
    <text evidence="11">Acts as a transcriptional regulator. Probably redox-responsive. The apo- but not holo-form probably binds DNA.</text>
</comment>
<keyword evidence="10 11" id="KW-0804">Transcription</keyword>
<accession>A0ABV8TJJ6</accession>